<organism evidence="2 3">
    <name type="scientific">Candidatus Phocaeicola faecigallinarum</name>
    <dbReference type="NCBI Taxonomy" id="2838732"/>
    <lineage>
        <taxon>Bacteria</taxon>
        <taxon>Pseudomonadati</taxon>
        <taxon>Bacteroidota</taxon>
        <taxon>Bacteroidia</taxon>
        <taxon>Bacteroidales</taxon>
        <taxon>Bacteroidaceae</taxon>
        <taxon>Phocaeicola</taxon>
    </lineage>
</organism>
<dbReference type="EMBL" id="JAHLFW010000096">
    <property type="protein sequence ID" value="MBU3838963.1"/>
    <property type="molecule type" value="Genomic_DNA"/>
</dbReference>
<reference evidence="2" key="1">
    <citation type="journal article" date="2021" name="PeerJ">
        <title>Extensive microbial diversity within the chicken gut microbiome revealed by metagenomics and culture.</title>
        <authorList>
            <person name="Gilroy R."/>
            <person name="Ravi A."/>
            <person name="Getino M."/>
            <person name="Pursley I."/>
            <person name="Horton D.L."/>
            <person name="Alikhan N.F."/>
            <person name="Baker D."/>
            <person name="Gharbi K."/>
            <person name="Hall N."/>
            <person name="Watson M."/>
            <person name="Adriaenssens E.M."/>
            <person name="Foster-Nyarko E."/>
            <person name="Jarju S."/>
            <person name="Secka A."/>
            <person name="Antonio M."/>
            <person name="Oren A."/>
            <person name="Chaudhuri R.R."/>
            <person name="La Ragione R."/>
            <person name="Hildebrand F."/>
            <person name="Pallen M.J."/>
        </authorList>
    </citation>
    <scope>NUCLEOTIDE SEQUENCE</scope>
    <source>
        <strain evidence="2">G4-2901</strain>
    </source>
</reference>
<feature type="transmembrane region" description="Helical" evidence="1">
    <location>
        <begin position="142"/>
        <end position="163"/>
    </location>
</feature>
<keyword evidence="1" id="KW-0472">Membrane</keyword>
<dbReference type="AlphaFoldDB" id="A0A948X011"/>
<accession>A0A948X011</accession>
<proteinExistence type="predicted"/>
<evidence type="ECO:0000313" key="3">
    <source>
        <dbReference type="Proteomes" id="UP000783796"/>
    </source>
</evidence>
<protein>
    <submittedName>
        <fullName evidence="2">Rod shape-determining protein MreD</fullName>
    </submittedName>
</protein>
<evidence type="ECO:0000256" key="1">
    <source>
        <dbReference type="SAM" id="Phobius"/>
    </source>
</evidence>
<keyword evidence="1" id="KW-1133">Transmembrane helix</keyword>
<gene>
    <name evidence="2" type="ORF">H9777_11775</name>
</gene>
<evidence type="ECO:0000313" key="2">
    <source>
        <dbReference type="EMBL" id="MBU3838963.1"/>
    </source>
</evidence>
<name>A0A948X011_9BACT</name>
<dbReference type="Proteomes" id="UP000783796">
    <property type="component" value="Unassembled WGS sequence"/>
</dbReference>
<reference evidence="2" key="2">
    <citation type="submission" date="2021-04" db="EMBL/GenBank/DDBJ databases">
        <authorList>
            <person name="Gilroy R."/>
        </authorList>
    </citation>
    <scope>NUCLEOTIDE SEQUENCE</scope>
    <source>
        <strain evidence="2">G4-2901</strain>
    </source>
</reference>
<feature type="transmembrane region" description="Helical" evidence="1">
    <location>
        <begin position="116"/>
        <end position="136"/>
    </location>
</feature>
<feature type="transmembrane region" description="Helical" evidence="1">
    <location>
        <begin position="12"/>
        <end position="33"/>
    </location>
</feature>
<feature type="transmembrane region" description="Helical" evidence="1">
    <location>
        <begin position="53"/>
        <end position="82"/>
    </location>
</feature>
<comment type="caution">
    <text evidence="2">The sequence shown here is derived from an EMBL/GenBank/DDBJ whole genome shotgun (WGS) entry which is preliminary data.</text>
</comment>
<sequence>MTSTWVNKIKWFVILVLIQGVIISQVQVSRYAVPLLYVVFILKFPSDTGRKSLLFYSFLIGLCVDVFGNTPGLNATASIWLAMARPQLLRWQTSRDAAESFVPGIKSMRIAPYFRYVFPSVLLHSAVLNVVDAFSISKTTDIAIATLADTVVTVVLIMIIEFLGRKK</sequence>
<keyword evidence="1" id="KW-0812">Transmembrane</keyword>